<dbReference type="Pfam" id="PF00353">
    <property type="entry name" value="HemolysinCabind"/>
    <property type="match status" value="6"/>
</dbReference>
<dbReference type="STRING" id="980251.GCA_001642875_01240"/>
<evidence type="ECO:0000313" key="5">
    <source>
        <dbReference type="Proteomes" id="UP000322214"/>
    </source>
</evidence>
<dbReference type="SUPFAM" id="SSF51120">
    <property type="entry name" value="beta-Roll"/>
    <property type="match status" value="3"/>
</dbReference>
<dbReference type="GO" id="GO:0005576">
    <property type="term" value="C:extracellular region"/>
    <property type="evidence" value="ECO:0007669"/>
    <property type="project" value="UniProtKB-SubCell"/>
</dbReference>
<dbReference type="GO" id="GO:0005509">
    <property type="term" value="F:calcium ion binding"/>
    <property type="evidence" value="ECO:0007669"/>
    <property type="project" value="InterPro"/>
</dbReference>
<dbReference type="KEGG" id="mff:MFFC18_43310"/>
<dbReference type="PRINTS" id="PR00313">
    <property type="entry name" value="CABNDNGRPT"/>
</dbReference>
<dbReference type="SUPFAM" id="SSF55486">
    <property type="entry name" value="Metalloproteases ('zincins'), catalytic domain"/>
    <property type="match status" value="1"/>
</dbReference>
<proteinExistence type="predicted"/>
<dbReference type="InterPro" id="IPR001343">
    <property type="entry name" value="Hemolysn_Ca-bd"/>
</dbReference>
<dbReference type="InterPro" id="IPR011049">
    <property type="entry name" value="Serralysin-like_metalloprot_C"/>
</dbReference>
<keyword evidence="2" id="KW-0964">Secreted</keyword>
<dbReference type="PROSITE" id="PS00330">
    <property type="entry name" value="HEMOLYSIN_CALCIUM"/>
    <property type="match status" value="3"/>
</dbReference>
<dbReference type="EMBL" id="CP042912">
    <property type="protein sequence ID" value="QEG24412.1"/>
    <property type="molecule type" value="Genomic_DNA"/>
</dbReference>
<feature type="compositionally biased region" description="Basic and acidic residues" evidence="3">
    <location>
        <begin position="333"/>
        <end position="343"/>
    </location>
</feature>
<dbReference type="Proteomes" id="UP000322214">
    <property type="component" value="Chromosome"/>
</dbReference>
<reference evidence="4 5" key="1">
    <citation type="submission" date="2019-08" db="EMBL/GenBank/DDBJ databases">
        <title>Deep-cultivation of Planctomycetes and their phenomic and genomic characterization uncovers novel biology.</title>
        <authorList>
            <person name="Wiegand S."/>
            <person name="Jogler M."/>
            <person name="Boedeker C."/>
            <person name="Pinto D."/>
            <person name="Vollmers J."/>
            <person name="Rivas-Marin E."/>
            <person name="Kohn T."/>
            <person name="Peeters S.H."/>
            <person name="Heuer A."/>
            <person name="Rast P."/>
            <person name="Oberbeckmann S."/>
            <person name="Bunk B."/>
            <person name="Jeske O."/>
            <person name="Meyerdierks A."/>
            <person name="Storesund J.E."/>
            <person name="Kallscheuer N."/>
            <person name="Luecker S."/>
            <person name="Lage O.M."/>
            <person name="Pohl T."/>
            <person name="Merkel B.J."/>
            <person name="Hornburger P."/>
            <person name="Mueller R.-W."/>
            <person name="Bruemmer F."/>
            <person name="Labrenz M."/>
            <person name="Spormann A.M."/>
            <person name="Op den Camp H."/>
            <person name="Overmann J."/>
            <person name="Amann R."/>
            <person name="Jetten M.S.M."/>
            <person name="Mascher T."/>
            <person name="Medema M.H."/>
            <person name="Devos D.P."/>
            <person name="Kaster A.-K."/>
            <person name="Ovreas L."/>
            <person name="Rohde M."/>
            <person name="Galperin M.Y."/>
            <person name="Jogler C."/>
        </authorList>
    </citation>
    <scope>NUCLEOTIDE SEQUENCE [LARGE SCALE GENOMIC DNA]</scope>
    <source>
        <strain evidence="4 5">FC18</strain>
    </source>
</reference>
<dbReference type="InterPro" id="IPR018511">
    <property type="entry name" value="Hemolysin-typ_Ca-bd_CS"/>
</dbReference>
<comment type="subcellular location">
    <subcellularLocation>
        <location evidence="1">Secreted</location>
    </subcellularLocation>
</comment>
<dbReference type="OrthoDB" id="272883at2"/>
<gene>
    <name evidence="4" type="primary">cya_8</name>
    <name evidence="4" type="ORF">MFFC18_43310</name>
</gene>
<organism evidence="4 5">
    <name type="scientific">Mariniblastus fucicola</name>
    <dbReference type="NCBI Taxonomy" id="980251"/>
    <lineage>
        <taxon>Bacteria</taxon>
        <taxon>Pseudomonadati</taxon>
        <taxon>Planctomycetota</taxon>
        <taxon>Planctomycetia</taxon>
        <taxon>Pirellulales</taxon>
        <taxon>Pirellulaceae</taxon>
        <taxon>Mariniblastus</taxon>
    </lineage>
</organism>
<sequence length="609" mass="63269">MPRHRNFQFQYASCEPRQLLATISLNGSELLLGGDSTADVASISVSGNQVSASLTGAQTMSFDVADVESIRFVGLGGDDRFTNNTSIPSFAFGQDGDDVLIGGSGNDRLIGGSGNDMLTGNDGDDEIRGGADGTKVIEGGAGDDRLFGGTGTNTIRGEDGNDTIYGGDSIDSVYGGNGDDLLYPGHGNNYVEGGAGDDRVTSGRDIDEVFGGNGDDLLFTGEGDDVVDGGAGDDWIGTNDGNDVIMGGTGADRLRGGDGDDRIEAGAGVSAGKFNVQSLRGGEGDDVIVGSDQVDFTYGDGGDDEITLLGGDDTAFGGAGDDTIKLGNGFDKAEGGDGEDRIEGGAGNDELNGGADDDRLIGGTGVDTAVYIFNQSRYRIAGSDLFVRDMVGTDGTDDVDQIEELAFASGIIAAESQIEEVVAVQPIIVSNSNGSNTAEYFGTAAQEAEIKTWINDIWYQARIQVNWRTPNTWNNTFANVGSGGTRPFNDAFEIFDRGDAAGVGNTNSLNIMMYFVEIVPGSANLNENTTNGVSVDGSNGVTFQVGDNLPGFDDGRMAIARVASHEIAHNLGLEHVSGNGTNLMNFPNITNDRITNAQAAQLISSRFSR</sequence>
<evidence type="ECO:0000256" key="3">
    <source>
        <dbReference type="SAM" id="MobiDB-lite"/>
    </source>
</evidence>
<dbReference type="Gene3D" id="2.150.10.10">
    <property type="entry name" value="Serralysin-like metalloprotease, C-terminal"/>
    <property type="match status" value="5"/>
</dbReference>
<dbReference type="PANTHER" id="PTHR38340:SF1">
    <property type="entry name" value="S-LAYER PROTEIN"/>
    <property type="match status" value="1"/>
</dbReference>
<dbReference type="PANTHER" id="PTHR38340">
    <property type="entry name" value="S-LAYER PROTEIN"/>
    <property type="match status" value="1"/>
</dbReference>
<evidence type="ECO:0000256" key="2">
    <source>
        <dbReference type="ARBA" id="ARBA00022525"/>
    </source>
</evidence>
<protein>
    <submittedName>
        <fullName evidence="4">Bifunctional hemolysin/adenylate cyclase</fullName>
    </submittedName>
</protein>
<dbReference type="InterPro" id="IPR050557">
    <property type="entry name" value="RTX_toxin/Mannuronan_C5-epim"/>
</dbReference>
<keyword evidence="5" id="KW-1185">Reference proteome</keyword>
<evidence type="ECO:0000256" key="1">
    <source>
        <dbReference type="ARBA" id="ARBA00004613"/>
    </source>
</evidence>
<accession>A0A5B9PIB5</accession>
<feature type="region of interest" description="Disordered" evidence="3">
    <location>
        <begin position="333"/>
        <end position="356"/>
    </location>
</feature>
<evidence type="ECO:0000313" key="4">
    <source>
        <dbReference type="EMBL" id="QEG24412.1"/>
    </source>
</evidence>
<dbReference type="AlphaFoldDB" id="A0A5B9PIB5"/>
<dbReference type="RefSeq" id="WP_148619007.1">
    <property type="nucleotide sequence ID" value="NZ_LWSI01000015.1"/>
</dbReference>
<name>A0A5B9PIB5_9BACT</name>